<dbReference type="SUPFAM" id="SSF51445">
    <property type="entry name" value="(Trans)glycosidases"/>
    <property type="match status" value="1"/>
</dbReference>
<dbReference type="PANTHER" id="PTHR11177:SF144">
    <property type="entry name" value="CHITINASE 5"/>
    <property type="match status" value="1"/>
</dbReference>
<dbReference type="SMART" id="SM00636">
    <property type="entry name" value="Glyco_18"/>
    <property type="match status" value="1"/>
</dbReference>
<keyword evidence="6 12" id="KW-0378">Hydrolase</keyword>
<evidence type="ECO:0000256" key="5">
    <source>
        <dbReference type="ARBA" id="ARBA00022729"/>
    </source>
</evidence>
<dbReference type="PROSITE" id="PS51910">
    <property type="entry name" value="GH18_2"/>
    <property type="match status" value="1"/>
</dbReference>
<dbReference type="InterPro" id="IPR001579">
    <property type="entry name" value="Glyco_hydro_18_chit_AS"/>
</dbReference>
<keyword evidence="13" id="KW-0812">Transmembrane</keyword>
<keyword evidence="8" id="KW-1015">Disulfide bond</keyword>
<dbReference type="FunFam" id="3.10.50.10:FF:000004">
    <property type="entry name" value="Chitinase 5"/>
    <property type="match status" value="1"/>
</dbReference>
<dbReference type="FunFam" id="3.20.20.80:FF:000144">
    <property type="entry name" value="Chitinase"/>
    <property type="match status" value="1"/>
</dbReference>
<dbReference type="GO" id="GO:0008061">
    <property type="term" value="F:chitin binding"/>
    <property type="evidence" value="ECO:0007669"/>
    <property type="project" value="UniProtKB-KW"/>
</dbReference>
<dbReference type="SUPFAM" id="SSF54556">
    <property type="entry name" value="Chitinase insertion domain"/>
    <property type="match status" value="1"/>
</dbReference>
<dbReference type="PROSITE" id="PS01095">
    <property type="entry name" value="GH18_1"/>
    <property type="match status" value="1"/>
</dbReference>
<evidence type="ECO:0000256" key="10">
    <source>
        <dbReference type="ARBA" id="ARBA00023295"/>
    </source>
</evidence>
<dbReference type="InterPro" id="IPR029070">
    <property type="entry name" value="Chitinase_insertion_sf"/>
</dbReference>
<dbReference type="AlphaFoldDB" id="A0A1I9UVU6"/>
<name>A0A1I9UVU6_TETCI</name>
<keyword evidence="13" id="KW-0472">Membrane</keyword>
<comment type="similarity">
    <text evidence="2">Belongs to the glycosyl hydrolase 18 family. Chitinase class II subfamily.</text>
</comment>
<feature type="domain" description="GH18" evidence="14">
    <location>
        <begin position="31"/>
        <end position="397"/>
    </location>
</feature>
<evidence type="ECO:0000256" key="7">
    <source>
        <dbReference type="ARBA" id="ARBA00023024"/>
    </source>
</evidence>
<gene>
    <name evidence="15" type="primary">CHT5</name>
</gene>
<evidence type="ECO:0000256" key="13">
    <source>
        <dbReference type="SAM" id="Phobius"/>
    </source>
</evidence>
<dbReference type="InterPro" id="IPR017853">
    <property type="entry name" value="GH"/>
</dbReference>
<evidence type="ECO:0000256" key="6">
    <source>
        <dbReference type="ARBA" id="ARBA00022801"/>
    </source>
</evidence>
<dbReference type="InterPro" id="IPR001223">
    <property type="entry name" value="Glyco_hydro18_cat"/>
</dbReference>
<protein>
    <recommendedName>
        <fullName evidence="3">chitinase</fullName>
        <ecNumber evidence="3">3.2.1.14</ecNumber>
    </recommendedName>
</protein>
<sequence length="397" mass="45631">MRKKLTFGIVLSFLFILGLGVYFYWRHEKHYKIVCYLATWAAFRQPPMNYNIDKIPGNICTHVVYSFVGLDGESFELKLLNPKFDSGEHGLQNFTALHKKWPHLKLLVAIGGWSEGGENYSEMVKEEERRKTFVASVMSFLEKYKLNGLDLDWEYPGEASRGGHPDDIENFSKLLQELRTEFDKHHYILSAAVPATEYYVKQGYSIQNLTKYLDQIHIMTYDLRGTWSGSADVHSPLTVRPHDKAEYAKTNVRNGLELWTNGGATKKKLMIGVPFYGRSFTLVNKDNPHMNAPIIGPGVPGIYTNESGMLAYYEICNNMKRHGWTKEWDDVGQVPYAYHEDQWVGYEDEESLMIKMKLIKDEGYGGAMIWSIDMDDFNGECGNKNALLQVINDDLKR</sequence>
<dbReference type="InterPro" id="IPR011583">
    <property type="entry name" value="Chitinase_II/V-like_cat"/>
</dbReference>
<keyword evidence="9" id="KW-0119">Carbohydrate metabolism</keyword>
<evidence type="ECO:0000256" key="3">
    <source>
        <dbReference type="ARBA" id="ARBA00012729"/>
    </source>
</evidence>
<dbReference type="Gene3D" id="3.10.50.10">
    <property type="match status" value="1"/>
</dbReference>
<dbReference type="GO" id="GO:0006032">
    <property type="term" value="P:chitin catabolic process"/>
    <property type="evidence" value="ECO:0007669"/>
    <property type="project" value="UniProtKB-KW"/>
</dbReference>
<evidence type="ECO:0000256" key="11">
    <source>
        <dbReference type="ARBA" id="ARBA00023326"/>
    </source>
</evidence>
<evidence type="ECO:0000256" key="4">
    <source>
        <dbReference type="ARBA" id="ARBA00022669"/>
    </source>
</evidence>
<keyword evidence="11" id="KW-0624">Polysaccharide degradation</keyword>
<proteinExistence type="evidence at transcript level"/>
<dbReference type="InterPro" id="IPR050314">
    <property type="entry name" value="Glycosyl_Hydrlase_18"/>
</dbReference>
<keyword evidence="5" id="KW-0732">Signal</keyword>
<evidence type="ECO:0000259" key="14">
    <source>
        <dbReference type="PROSITE" id="PS51910"/>
    </source>
</evidence>
<comment type="catalytic activity">
    <reaction evidence="1">
        <text>Random endo-hydrolysis of N-acetyl-beta-D-glucosaminide (1-&gt;4)-beta-linkages in chitin and chitodextrins.</text>
        <dbReference type="EC" id="3.2.1.14"/>
    </reaction>
</comment>
<dbReference type="GO" id="GO:0000272">
    <property type="term" value="P:polysaccharide catabolic process"/>
    <property type="evidence" value="ECO:0007669"/>
    <property type="project" value="UniProtKB-KW"/>
</dbReference>
<keyword evidence="4" id="KW-0147">Chitin-binding</keyword>
<dbReference type="Gene3D" id="3.20.20.80">
    <property type="entry name" value="Glycosidases"/>
    <property type="match status" value="1"/>
</dbReference>
<evidence type="ECO:0000256" key="1">
    <source>
        <dbReference type="ARBA" id="ARBA00000822"/>
    </source>
</evidence>
<reference evidence="15" key="1">
    <citation type="submission" date="2015-10" db="EMBL/GenBank/DDBJ databases">
        <title>Biochemical and Molecular Evidences of Curcumin Inhibited Chitinase in the Carmine Spider Mite, Tetranychus cinnabarinus (Boisduval).</title>
        <authorList>
            <person name="Wang D."/>
        </authorList>
    </citation>
    <scope>NUCLEOTIDE SEQUENCE</scope>
</reference>
<evidence type="ECO:0000313" key="15">
    <source>
        <dbReference type="EMBL" id="APA05226.1"/>
    </source>
</evidence>
<accession>A0A1I9UVU6</accession>
<dbReference type="EMBL" id="KT956968">
    <property type="protein sequence ID" value="APA05226.1"/>
    <property type="molecule type" value="mRNA"/>
</dbReference>
<dbReference type="GO" id="GO:0008843">
    <property type="term" value="F:endochitinase activity"/>
    <property type="evidence" value="ECO:0007669"/>
    <property type="project" value="UniProtKB-EC"/>
</dbReference>
<evidence type="ECO:0000256" key="12">
    <source>
        <dbReference type="RuleBase" id="RU000489"/>
    </source>
</evidence>
<keyword evidence="13" id="KW-1133">Transmembrane helix</keyword>
<feature type="transmembrane region" description="Helical" evidence="13">
    <location>
        <begin position="7"/>
        <end position="25"/>
    </location>
</feature>
<evidence type="ECO:0000256" key="9">
    <source>
        <dbReference type="ARBA" id="ARBA00023277"/>
    </source>
</evidence>
<dbReference type="Pfam" id="PF00704">
    <property type="entry name" value="Glyco_hydro_18"/>
    <property type="match status" value="1"/>
</dbReference>
<keyword evidence="7" id="KW-0146">Chitin degradation</keyword>
<keyword evidence="10 12" id="KW-0326">Glycosidase</keyword>
<dbReference type="PANTHER" id="PTHR11177">
    <property type="entry name" value="CHITINASE"/>
    <property type="match status" value="1"/>
</dbReference>
<evidence type="ECO:0000256" key="8">
    <source>
        <dbReference type="ARBA" id="ARBA00023157"/>
    </source>
</evidence>
<dbReference type="EC" id="3.2.1.14" evidence="3"/>
<evidence type="ECO:0000256" key="2">
    <source>
        <dbReference type="ARBA" id="ARBA00009121"/>
    </source>
</evidence>
<organism evidence="15">
    <name type="scientific">Tetranychus cinnabarinus</name>
    <name type="common">Carmine spider mite</name>
    <name type="synonym">Acarus cinnabarinus</name>
    <dbReference type="NCBI Taxonomy" id="93129"/>
    <lineage>
        <taxon>Eukaryota</taxon>
        <taxon>Metazoa</taxon>
        <taxon>Ecdysozoa</taxon>
        <taxon>Arthropoda</taxon>
        <taxon>Chelicerata</taxon>
        <taxon>Arachnida</taxon>
        <taxon>Acari</taxon>
        <taxon>Acariformes</taxon>
        <taxon>Trombidiformes</taxon>
        <taxon>Prostigmata</taxon>
        <taxon>Eleutherengona</taxon>
        <taxon>Raphignathae</taxon>
        <taxon>Tetranychoidea</taxon>
        <taxon>Tetranychidae</taxon>
        <taxon>Tetranychus</taxon>
    </lineage>
</organism>
<dbReference type="GO" id="GO:0005576">
    <property type="term" value="C:extracellular region"/>
    <property type="evidence" value="ECO:0007669"/>
    <property type="project" value="TreeGrafter"/>
</dbReference>